<dbReference type="SUPFAM" id="SSF53187">
    <property type="entry name" value="Zn-dependent exopeptidases"/>
    <property type="match status" value="1"/>
</dbReference>
<keyword evidence="3 13" id="KW-0031">Aminopeptidase</keyword>
<evidence type="ECO:0000256" key="10">
    <source>
        <dbReference type="ARBA" id="ARBA00043962"/>
    </source>
</evidence>
<evidence type="ECO:0000256" key="6">
    <source>
        <dbReference type="ARBA" id="ARBA00022729"/>
    </source>
</evidence>
<dbReference type="InterPro" id="IPR007484">
    <property type="entry name" value="Peptidase_M28"/>
</dbReference>
<name>A0A194XC52_MOLSC</name>
<sequence length="392" mass="44082">MKLSILSSLAWSAYFVSAGYADKRGVGQIVIDNSVLPNEPRYLIEFADGHEQWVTDTEKWALKKDGQFFMDTTNFPDLGKFRSQLETPTPKYTYPVSVSQKGKITPLLKELNKTNLQSNLGHLTTFHNRWYNSTFGEASYHWLFSKILTTIASTGAHEHGITAELFVHPWSRQNSIIVRIPGQSTSTIVVGAHQDSVNHEARMDGRAPGADDDGSGTVTILEVLRVLLSDKKLVGGKAENTLEFHWYAAEEGGMLGSQDLWESYMKGGKTVKGMLQQDMTGFWNKTIEKEKEFGLMMDVVDKPLMEYLKLIIEEYTELPWVETGCGPYCGSDHMSAIKAGYPGAFIIEGAFEYTDNHLHGVDDLAEYLDYDHMIDHAQMTLGFLYELAFAKF</sequence>
<comment type="subunit">
    <text evidence="2">Monomer.</text>
</comment>
<feature type="domain" description="Peptidase M28" evidence="12">
    <location>
        <begin position="176"/>
        <end position="381"/>
    </location>
</feature>
<keyword evidence="6 11" id="KW-0732">Signal</keyword>
<evidence type="ECO:0000256" key="1">
    <source>
        <dbReference type="ARBA" id="ARBA00001947"/>
    </source>
</evidence>
<dbReference type="PANTHER" id="PTHR12147:SF56">
    <property type="entry name" value="AMINOPEPTIDASE YDR415C-RELATED"/>
    <property type="match status" value="1"/>
</dbReference>
<accession>A0A194XC52</accession>
<evidence type="ECO:0000256" key="3">
    <source>
        <dbReference type="ARBA" id="ARBA00022438"/>
    </source>
</evidence>
<protein>
    <recommendedName>
        <fullName evidence="11">Peptide hydrolase</fullName>
        <ecNumber evidence="11">3.4.-.-</ecNumber>
    </recommendedName>
</protein>
<dbReference type="GO" id="GO:0008235">
    <property type="term" value="F:metalloexopeptidase activity"/>
    <property type="evidence" value="ECO:0007669"/>
    <property type="project" value="InterPro"/>
</dbReference>
<dbReference type="GO" id="GO:0004177">
    <property type="term" value="F:aminopeptidase activity"/>
    <property type="evidence" value="ECO:0007669"/>
    <property type="project" value="UniProtKB-KW"/>
</dbReference>
<dbReference type="GO" id="GO:0006508">
    <property type="term" value="P:proteolysis"/>
    <property type="evidence" value="ECO:0007669"/>
    <property type="project" value="UniProtKB-KW"/>
</dbReference>
<dbReference type="PROSITE" id="PS00018">
    <property type="entry name" value="EF_HAND_1"/>
    <property type="match status" value="1"/>
</dbReference>
<feature type="signal peptide" evidence="11">
    <location>
        <begin position="1"/>
        <end position="21"/>
    </location>
</feature>
<evidence type="ECO:0000256" key="9">
    <source>
        <dbReference type="ARBA" id="ARBA00023157"/>
    </source>
</evidence>
<dbReference type="Proteomes" id="UP000070700">
    <property type="component" value="Unassembled WGS sequence"/>
</dbReference>
<dbReference type="RefSeq" id="XP_018071687.1">
    <property type="nucleotide sequence ID" value="XM_018210724.1"/>
</dbReference>
<gene>
    <name evidence="13" type="ORF">LY89DRAFT_615362</name>
</gene>
<dbReference type="InParanoid" id="A0A194XC52"/>
<dbReference type="PANTHER" id="PTHR12147">
    <property type="entry name" value="METALLOPEPTIDASE M28 FAMILY MEMBER"/>
    <property type="match status" value="1"/>
</dbReference>
<dbReference type="Gene3D" id="3.40.630.10">
    <property type="entry name" value="Zn peptidases"/>
    <property type="match status" value="1"/>
</dbReference>
<keyword evidence="14" id="KW-1185">Reference proteome</keyword>
<dbReference type="GeneID" id="28820450"/>
<keyword evidence="7 11" id="KW-0378">Hydrolase</keyword>
<dbReference type="EC" id="3.4.-.-" evidence="11"/>
<evidence type="ECO:0000313" key="14">
    <source>
        <dbReference type="Proteomes" id="UP000070700"/>
    </source>
</evidence>
<feature type="chain" id="PRO_5008443881" description="Peptide hydrolase" evidence="11">
    <location>
        <begin position="22"/>
        <end position="392"/>
    </location>
</feature>
<dbReference type="InterPro" id="IPR018247">
    <property type="entry name" value="EF_Hand_1_Ca_BS"/>
</dbReference>
<evidence type="ECO:0000256" key="2">
    <source>
        <dbReference type="ARBA" id="ARBA00011245"/>
    </source>
</evidence>
<dbReference type="FunCoup" id="A0A194XC52">
    <property type="interactions" value="26"/>
</dbReference>
<evidence type="ECO:0000256" key="4">
    <source>
        <dbReference type="ARBA" id="ARBA00022670"/>
    </source>
</evidence>
<evidence type="ECO:0000313" key="13">
    <source>
        <dbReference type="EMBL" id="KUJ17332.1"/>
    </source>
</evidence>
<comment type="similarity">
    <text evidence="10">Belongs to the peptidase M28 family. M28E subfamily.</text>
</comment>
<evidence type="ECO:0000256" key="8">
    <source>
        <dbReference type="ARBA" id="ARBA00022833"/>
    </source>
</evidence>
<keyword evidence="5 11" id="KW-0479">Metal-binding</keyword>
<keyword evidence="9" id="KW-1015">Disulfide bond</keyword>
<evidence type="ECO:0000256" key="11">
    <source>
        <dbReference type="RuleBase" id="RU361240"/>
    </source>
</evidence>
<dbReference type="GO" id="GO:0046872">
    <property type="term" value="F:metal ion binding"/>
    <property type="evidence" value="ECO:0007669"/>
    <property type="project" value="UniProtKB-KW"/>
</dbReference>
<dbReference type="EMBL" id="KQ947414">
    <property type="protein sequence ID" value="KUJ17332.1"/>
    <property type="molecule type" value="Genomic_DNA"/>
</dbReference>
<dbReference type="AlphaFoldDB" id="A0A194XC52"/>
<proteinExistence type="inferred from homology"/>
<dbReference type="OrthoDB" id="2214at2759"/>
<organism evidence="13 14">
    <name type="scientific">Mollisia scopiformis</name>
    <name type="common">Conifer needle endophyte fungus</name>
    <name type="synonym">Phialocephala scopiformis</name>
    <dbReference type="NCBI Taxonomy" id="149040"/>
    <lineage>
        <taxon>Eukaryota</taxon>
        <taxon>Fungi</taxon>
        <taxon>Dikarya</taxon>
        <taxon>Ascomycota</taxon>
        <taxon>Pezizomycotina</taxon>
        <taxon>Leotiomycetes</taxon>
        <taxon>Helotiales</taxon>
        <taxon>Mollisiaceae</taxon>
        <taxon>Mollisia</taxon>
    </lineage>
</organism>
<dbReference type="Pfam" id="PF04389">
    <property type="entry name" value="Peptidase_M28"/>
    <property type="match status" value="1"/>
</dbReference>
<dbReference type="InterPro" id="IPR045175">
    <property type="entry name" value="M28_fam"/>
</dbReference>
<evidence type="ECO:0000259" key="12">
    <source>
        <dbReference type="Pfam" id="PF04389"/>
    </source>
</evidence>
<evidence type="ECO:0000256" key="5">
    <source>
        <dbReference type="ARBA" id="ARBA00022723"/>
    </source>
</evidence>
<keyword evidence="4 11" id="KW-0645">Protease</keyword>
<comment type="cofactor">
    <cofactor evidence="1">
        <name>Zn(2+)</name>
        <dbReference type="ChEBI" id="CHEBI:29105"/>
    </cofactor>
</comment>
<dbReference type="KEGG" id="psco:LY89DRAFT_615362"/>
<keyword evidence="8 11" id="KW-0862">Zinc</keyword>
<reference evidence="13 14" key="1">
    <citation type="submission" date="2015-10" db="EMBL/GenBank/DDBJ databases">
        <title>Full genome of DAOMC 229536 Phialocephala scopiformis, a fungal endophyte of spruce producing the potent anti-insectan compound rugulosin.</title>
        <authorList>
            <consortium name="DOE Joint Genome Institute"/>
            <person name="Walker A.K."/>
            <person name="Frasz S.L."/>
            <person name="Seifert K.A."/>
            <person name="Miller J.D."/>
            <person name="Mondo S.J."/>
            <person name="Labutti K."/>
            <person name="Lipzen A."/>
            <person name="Dockter R."/>
            <person name="Kennedy M."/>
            <person name="Grigoriev I.V."/>
            <person name="Spatafora J.W."/>
        </authorList>
    </citation>
    <scope>NUCLEOTIDE SEQUENCE [LARGE SCALE GENOMIC DNA]</scope>
    <source>
        <strain evidence="13 14">CBS 120377</strain>
    </source>
</reference>
<evidence type="ECO:0000256" key="7">
    <source>
        <dbReference type="ARBA" id="ARBA00022801"/>
    </source>
</evidence>